<evidence type="ECO:0000256" key="2">
    <source>
        <dbReference type="ARBA" id="ARBA00023239"/>
    </source>
</evidence>
<sequence>MSSLPTLNTIAKYLAGEFENKEQALSEPAWYVNLRMWQRPVPLFQEDSVTLFAEQANVLNIEQPYRQRIMRITASTVQAEFKAQFYMFKSPSAWRGAGVDYTLLNALTPEQLDILPGCALMVNTEILAQNKYKFIAKPIPDTHCTFNYAGNTVEVSLGFEATEKEFFSYDKGIDIETRKATWGAILGPYRYTKLQQY</sequence>
<dbReference type="Pfam" id="PF06206">
    <property type="entry name" value="CpeT"/>
    <property type="match status" value="1"/>
</dbReference>
<dbReference type="AlphaFoldDB" id="A0A1Z4LQP1"/>
<reference evidence="4 5" key="1">
    <citation type="submission" date="2017-06" db="EMBL/GenBank/DDBJ databases">
        <title>Genome sequencing of cyanobaciteial culture collection at National Institute for Environmental Studies (NIES).</title>
        <authorList>
            <person name="Hirose Y."/>
            <person name="Shimura Y."/>
            <person name="Fujisawa T."/>
            <person name="Nakamura Y."/>
            <person name="Kawachi M."/>
        </authorList>
    </citation>
    <scope>NUCLEOTIDE SEQUENCE [LARGE SCALE GENOMIC DNA]</scope>
    <source>
        <strain evidence="4 5">NIES-267</strain>
    </source>
</reference>
<dbReference type="EMBL" id="AP018227">
    <property type="protein sequence ID" value="BAY83523.1"/>
    <property type="molecule type" value="Genomic_DNA"/>
</dbReference>
<dbReference type="InterPro" id="IPR010404">
    <property type="entry name" value="CpcT/CpeT"/>
</dbReference>
<dbReference type="Proteomes" id="UP000218418">
    <property type="component" value="Chromosome"/>
</dbReference>
<comment type="function">
    <text evidence="3">Covalently attaches a chromophore to Cys residue(s) of phycobiliproteins.</text>
</comment>
<dbReference type="PANTHER" id="PTHR35137">
    <property type="entry name" value="CHROMOPHORE LYASE CRL, CHLOROPLASTIC"/>
    <property type="match status" value="1"/>
</dbReference>
<dbReference type="GO" id="GO:0017006">
    <property type="term" value="P:protein-tetrapyrrole linkage"/>
    <property type="evidence" value="ECO:0007669"/>
    <property type="project" value="UniProtKB-UniRule"/>
</dbReference>
<gene>
    <name evidence="3" type="primary">cpcT</name>
    <name evidence="4" type="ORF">NIES267_30120</name>
</gene>
<dbReference type="CDD" id="cd16338">
    <property type="entry name" value="CpcT"/>
    <property type="match status" value="1"/>
</dbReference>
<keyword evidence="2 3" id="KW-0456">Lyase</keyword>
<accession>A0A1Z4LQP1</accession>
<proteinExistence type="inferred from homology"/>
<evidence type="ECO:0000313" key="4">
    <source>
        <dbReference type="EMBL" id="BAY83523.1"/>
    </source>
</evidence>
<evidence type="ECO:0000256" key="1">
    <source>
        <dbReference type="ARBA" id="ARBA00008206"/>
    </source>
</evidence>
<evidence type="ECO:0000256" key="3">
    <source>
        <dbReference type="HAMAP-Rule" id="MF_01460"/>
    </source>
</evidence>
<dbReference type="EC" id="4.-.-.-" evidence="3"/>
<evidence type="ECO:0000313" key="5">
    <source>
        <dbReference type="Proteomes" id="UP000218418"/>
    </source>
</evidence>
<dbReference type="GO" id="GO:0016829">
    <property type="term" value="F:lyase activity"/>
    <property type="evidence" value="ECO:0007669"/>
    <property type="project" value="UniProtKB-KW"/>
</dbReference>
<keyword evidence="5" id="KW-1185">Reference proteome</keyword>
<organism evidence="4 5">
    <name type="scientific">Calothrix parasitica NIES-267</name>
    <dbReference type="NCBI Taxonomy" id="1973488"/>
    <lineage>
        <taxon>Bacteria</taxon>
        <taxon>Bacillati</taxon>
        <taxon>Cyanobacteriota</taxon>
        <taxon>Cyanophyceae</taxon>
        <taxon>Nostocales</taxon>
        <taxon>Calotrichaceae</taxon>
        <taxon>Calothrix</taxon>
    </lineage>
</organism>
<protein>
    <recommendedName>
        <fullName evidence="3">Chromophore lyase CpcT/CpeT</fullName>
        <ecNumber evidence="3">4.-.-.-</ecNumber>
    </recommendedName>
</protein>
<dbReference type="HAMAP" id="MF_01460">
    <property type="entry name" value="Chrphore_lyase_CpxT"/>
    <property type="match status" value="1"/>
</dbReference>
<dbReference type="Gene3D" id="2.40.128.590">
    <property type="entry name" value="CpcT/CpeT domain"/>
    <property type="match status" value="1"/>
</dbReference>
<name>A0A1Z4LQP1_9CYAN</name>
<comment type="similarity">
    <text evidence="1 3">Belongs to the CpcT/CpeT biliprotein lyase family.</text>
</comment>
<dbReference type="InterPro" id="IPR038672">
    <property type="entry name" value="CpcT/CpeT_sf"/>
</dbReference>
<dbReference type="PANTHER" id="PTHR35137:SF1">
    <property type="entry name" value="CHROMOPHORE LYASE CRL, CHLOROPLASTIC"/>
    <property type="match status" value="1"/>
</dbReference>
<dbReference type="OrthoDB" id="509174at2"/>